<protein>
    <submittedName>
        <fullName evidence="1">Uncharacterized protein</fullName>
    </submittedName>
</protein>
<dbReference type="Proteomes" id="UP000799755">
    <property type="component" value="Unassembled WGS sequence"/>
</dbReference>
<evidence type="ECO:0000313" key="2">
    <source>
        <dbReference type="Proteomes" id="UP000799755"/>
    </source>
</evidence>
<comment type="caution">
    <text evidence="1">The sequence shown here is derived from an EMBL/GenBank/DDBJ whole genome shotgun (WGS) entry which is preliminary data.</text>
</comment>
<reference evidence="1" key="1">
    <citation type="journal article" date="2020" name="Stud. Mycol.">
        <title>101 Dothideomycetes genomes: a test case for predicting lifestyles and emergence of pathogens.</title>
        <authorList>
            <person name="Haridas S."/>
            <person name="Albert R."/>
            <person name="Binder M."/>
            <person name="Bloem J."/>
            <person name="Labutti K."/>
            <person name="Salamov A."/>
            <person name="Andreopoulos B."/>
            <person name="Baker S."/>
            <person name="Barry K."/>
            <person name="Bills G."/>
            <person name="Bluhm B."/>
            <person name="Cannon C."/>
            <person name="Castanera R."/>
            <person name="Culley D."/>
            <person name="Daum C."/>
            <person name="Ezra D."/>
            <person name="Gonzalez J."/>
            <person name="Henrissat B."/>
            <person name="Kuo A."/>
            <person name="Liang C."/>
            <person name="Lipzen A."/>
            <person name="Lutzoni F."/>
            <person name="Magnuson J."/>
            <person name="Mondo S."/>
            <person name="Nolan M."/>
            <person name="Ohm R."/>
            <person name="Pangilinan J."/>
            <person name="Park H.-J."/>
            <person name="Ramirez L."/>
            <person name="Alfaro M."/>
            <person name="Sun H."/>
            <person name="Tritt A."/>
            <person name="Yoshinaga Y."/>
            <person name="Zwiers L.-H."/>
            <person name="Turgeon B."/>
            <person name="Goodwin S."/>
            <person name="Spatafora J."/>
            <person name="Crous P."/>
            <person name="Grigoriev I."/>
        </authorList>
    </citation>
    <scope>NUCLEOTIDE SEQUENCE</scope>
    <source>
        <strain evidence="1">ATCC 200398</strain>
    </source>
</reference>
<gene>
    <name evidence="1" type="ORF">BDR25DRAFT_283777</name>
</gene>
<evidence type="ECO:0000313" key="1">
    <source>
        <dbReference type="EMBL" id="KAF2472367.1"/>
    </source>
</evidence>
<accession>A0ACB6R009</accession>
<name>A0ACB6R009_9PLEO</name>
<keyword evidence="2" id="KW-1185">Reference proteome</keyword>
<proteinExistence type="predicted"/>
<dbReference type="EMBL" id="MU003502">
    <property type="protein sequence ID" value="KAF2472367.1"/>
    <property type="molecule type" value="Genomic_DNA"/>
</dbReference>
<organism evidence="1 2">
    <name type="scientific">Lindgomyces ingoldianus</name>
    <dbReference type="NCBI Taxonomy" id="673940"/>
    <lineage>
        <taxon>Eukaryota</taxon>
        <taxon>Fungi</taxon>
        <taxon>Dikarya</taxon>
        <taxon>Ascomycota</taxon>
        <taxon>Pezizomycotina</taxon>
        <taxon>Dothideomycetes</taxon>
        <taxon>Pleosporomycetidae</taxon>
        <taxon>Pleosporales</taxon>
        <taxon>Lindgomycetaceae</taxon>
        <taxon>Lindgomyces</taxon>
    </lineage>
</organism>
<sequence>MSPSPPGLDASTDEYDSSTGPIADALAKFIAESCSYACGGENSIQGSELNVTGQNQEGFKPKPLASPVTIRWDAATTNSKLVLPADLGSNTADAEALAELLRCAQPATFGCNGMEATDERYRKALEMKPSAFSTNFCPYTAGIVDAIAQALLPNATSPNGHHGVRAELSKLHVYTSPSGMFKAHFDTPQSASHFGTLVVCLPCVHEGGQLIVRHRGHSTTFDWSKSSNSLQWAAFYTDCEHEVLEVTSGHRLVFTYKLCVSRGLGDLAGNCDVINFQQLPLYQKVKETLVNSEFMPKGGHLGWKCSHAYAHGTNAGAAALPTVLKGSDMAIYEVFRSLDLPVCIRPVLQDISNFYSAGDLGEVEDLQGLDHVGHDFGDPYTMDRYSNETTMRDYYDQYPHSLHKVTWLQNRAEAEGNVEIAYVAPYADLASEAGVIYSYCALICRISPYEERVNLDHTGTTE</sequence>